<evidence type="ECO:0000313" key="5">
    <source>
        <dbReference type="Proteomes" id="UP001056255"/>
    </source>
</evidence>
<feature type="chain" id="PRO_5046604133" evidence="2">
    <location>
        <begin position="27"/>
        <end position="173"/>
    </location>
</feature>
<dbReference type="Pfam" id="PF13505">
    <property type="entry name" value="OMP_b-brl"/>
    <property type="match status" value="1"/>
</dbReference>
<keyword evidence="5" id="KW-1185">Reference proteome</keyword>
<evidence type="ECO:0000259" key="3">
    <source>
        <dbReference type="Pfam" id="PF13505"/>
    </source>
</evidence>
<evidence type="ECO:0000256" key="2">
    <source>
        <dbReference type="SAM" id="SignalP"/>
    </source>
</evidence>
<organism evidence="4 5">
    <name type="scientific">Grimontia kaedaensis</name>
    <dbReference type="NCBI Taxonomy" id="2872157"/>
    <lineage>
        <taxon>Bacteria</taxon>
        <taxon>Pseudomonadati</taxon>
        <taxon>Pseudomonadota</taxon>
        <taxon>Gammaproteobacteria</taxon>
        <taxon>Vibrionales</taxon>
        <taxon>Vibrionaceae</taxon>
        <taxon>Grimontia</taxon>
    </lineage>
</organism>
<dbReference type="Gene3D" id="2.40.160.20">
    <property type="match status" value="1"/>
</dbReference>
<protein>
    <submittedName>
        <fullName evidence="4">Porin family protein</fullName>
    </submittedName>
</protein>
<proteinExistence type="predicted"/>
<evidence type="ECO:0000256" key="1">
    <source>
        <dbReference type="ARBA" id="ARBA00022729"/>
    </source>
</evidence>
<sequence>MVKRLTNPVAVASLLVATLTAPQAAADVYAGAMAGFSNVEYATAPNDTLTEASPILLQAQAGYFFNDYLALEGRFGTSLKRTGGIAVNSLASGYVKGNIPVTNQIAMYALAGYVAADIDHHGTGSVSDSGFSFGLGAHYALSSETAVTLEFVNAPISDNLGVSALNLGFQYRF</sequence>
<accession>A0ABY4WVV2</accession>
<feature type="signal peptide" evidence="2">
    <location>
        <begin position="1"/>
        <end position="26"/>
    </location>
</feature>
<reference evidence="4" key="1">
    <citation type="submission" date="2021-08" db="EMBL/GenBank/DDBJ databases">
        <authorList>
            <person name="Sakaguchi M."/>
            <person name="Kikuchi T."/>
            <person name="Urbanczyk H."/>
        </authorList>
    </citation>
    <scope>NUCLEOTIDE SEQUENCE</scope>
    <source>
        <strain evidence="4">020920N</strain>
    </source>
</reference>
<evidence type="ECO:0000313" key="4">
    <source>
        <dbReference type="EMBL" id="USH03280.1"/>
    </source>
</evidence>
<feature type="domain" description="Outer membrane protein beta-barrel" evidence="3">
    <location>
        <begin position="12"/>
        <end position="173"/>
    </location>
</feature>
<dbReference type="EMBL" id="CP082275">
    <property type="protein sequence ID" value="USH03280.1"/>
    <property type="molecule type" value="Genomic_DNA"/>
</dbReference>
<name>A0ABY4WVV2_9GAMM</name>
<dbReference type="RefSeq" id="WP_251878131.1">
    <property type="nucleotide sequence ID" value="NZ_CP082275.1"/>
</dbReference>
<dbReference type="InterPro" id="IPR027385">
    <property type="entry name" value="Beta-barrel_OMP"/>
</dbReference>
<gene>
    <name evidence="4" type="ORF">K6Q96_04490</name>
</gene>
<dbReference type="Proteomes" id="UP001056255">
    <property type="component" value="Chromosome I"/>
</dbReference>
<dbReference type="InterPro" id="IPR011250">
    <property type="entry name" value="OMP/PagP_B-barrel"/>
</dbReference>
<dbReference type="SUPFAM" id="SSF56925">
    <property type="entry name" value="OMPA-like"/>
    <property type="match status" value="1"/>
</dbReference>
<keyword evidence="1 2" id="KW-0732">Signal</keyword>